<dbReference type="AlphaFoldDB" id="A0A9D4JIM5"/>
<keyword evidence="1" id="KW-0812">Transmembrane</keyword>
<feature type="chain" id="PRO_5038494672" description="EGF-like domain-containing protein" evidence="2">
    <location>
        <begin position="22"/>
        <end position="275"/>
    </location>
</feature>
<reference evidence="4" key="1">
    <citation type="journal article" date="2019" name="bioRxiv">
        <title>The Genome of the Zebra Mussel, Dreissena polymorpha: A Resource for Invasive Species Research.</title>
        <authorList>
            <person name="McCartney M.A."/>
            <person name="Auch B."/>
            <person name="Kono T."/>
            <person name="Mallez S."/>
            <person name="Zhang Y."/>
            <person name="Obille A."/>
            <person name="Becker A."/>
            <person name="Abrahante J.E."/>
            <person name="Garbe J."/>
            <person name="Badalamenti J.P."/>
            <person name="Herman A."/>
            <person name="Mangelson H."/>
            <person name="Liachko I."/>
            <person name="Sullivan S."/>
            <person name="Sone E.D."/>
            <person name="Koren S."/>
            <person name="Silverstein K.A.T."/>
            <person name="Beckman K.B."/>
            <person name="Gohl D.M."/>
        </authorList>
    </citation>
    <scope>NUCLEOTIDE SEQUENCE</scope>
    <source>
        <strain evidence="4">Duluth1</strain>
        <tissue evidence="4">Whole animal</tissue>
    </source>
</reference>
<dbReference type="Proteomes" id="UP000828390">
    <property type="component" value="Unassembled WGS sequence"/>
</dbReference>
<evidence type="ECO:0000259" key="3">
    <source>
        <dbReference type="PROSITE" id="PS01186"/>
    </source>
</evidence>
<keyword evidence="1" id="KW-1133">Transmembrane helix</keyword>
<dbReference type="OrthoDB" id="6129273at2759"/>
<feature type="domain" description="EGF-like" evidence="3">
    <location>
        <begin position="129"/>
        <end position="144"/>
    </location>
</feature>
<reference evidence="4" key="2">
    <citation type="submission" date="2020-11" db="EMBL/GenBank/DDBJ databases">
        <authorList>
            <person name="McCartney M.A."/>
            <person name="Auch B."/>
            <person name="Kono T."/>
            <person name="Mallez S."/>
            <person name="Becker A."/>
            <person name="Gohl D.M."/>
            <person name="Silverstein K.A.T."/>
            <person name="Koren S."/>
            <person name="Bechman K.B."/>
            <person name="Herman A."/>
            <person name="Abrahante J.E."/>
            <person name="Garbe J."/>
        </authorList>
    </citation>
    <scope>NUCLEOTIDE SEQUENCE</scope>
    <source>
        <strain evidence="4">Duluth1</strain>
        <tissue evidence="4">Whole animal</tissue>
    </source>
</reference>
<comment type="caution">
    <text evidence="4">The sequence shown here is derived from an EMBL/GenBank/DDBJ whole genome shotgun (WGS) entry which is preliminary data.</text>
</comment>
<evidence type="ECO:0000256" key="2">
    <source>
        <dbReference type="SAM" id="SignalP"/>
    </source>
</evidence>
<evidence type="ECO:0000313" key="5">
    <source>
        <dbReference type="Proteomes" id="UP000828390"/>
    </source>
</evidence>
<gene>
    <name evidence="4" type="ORF">DPMN_138509</name>
</gene>
<keyword evidence="2" id="KW-0732">Signal</keyword>
<proteinExistence type="predicted"/>
<evidence type="ECO:0000313" key="4">
    <source>
        <dbReference type="EMBL" id="KAH3810123.1"/>
    </source>
</evidence>
<sequence length="275" mass="29366">MDYLINIKILVCFMILPPLHGSIHQDFLDPTATCKIENADCETSCRCKDGFTNVNLKCLAKVRGVCSNDTDCIPNAECSSSCICKTGFTSNSNNTECRVKVGVECNITAGQRCIKNAICGVTNGTGDRCTCGEGYTMYRDNKLCSGNVGATCTEADDCIEHADCKEKACTCGTLYVSAADNLTCIGYVDAHCNASSTTCVTDAECISGRCSCKDGYYGDKTCAKKVAGLAILIWAIVVIVVGGFFVALVVLVVVIKCCCARRRPEKLTESAEPTK</sequence>
<evidence type="ECO:0000256" key="1">
    <source>
        <dbReference type="SAM" id="Phobius"/>
    </source>
</evidence>
<dbReference type="SMART" id="SM00181">
    <property type="entry name" value="EGF"/>
    <property type="match status" value="4"/>
</dbReference>
<feature type="signal peptide" evidence="2">
    <location>
        <begin position="1"/>
        <end position="21"/>
    </location>
</feature>
<keyword evidence="1" id="KW-0472">Membrane</keyword>
<name>A0A9D4JIM5_DREPO</name>
<accession>A0A9D4JIM5</accession>
<dbReference type="InterPro" id="IPR000742">
    <property type="entry name" value="EGF"/>
</dbReference>
<feature type="transmembrane region" description="Helical" evidence="1">
    <location>
        <begin position="231"/>
        <end position="255"/>
    </location>
</feature>
<protein>
    <recommendedName>
        <fullName evidence="3">EGF-like domain-containing protein</fullName>
    </recommendedName>
</protein>
<dbReference type="PANTHER" id="PTHR39069:SF8">
    <property type="entry name" value="FI17111P1"/>
    <property type="match status" value="1"/>
</dbReference>
<dbReference type="PANTHER" id="PTHR39069">
    <property type="entry name" value="ECDYSONE-INDUCIBLE GENE E1, ISOFORM A"/>
    <property type="match status" value="1"/>
</dbReference>
<dbReference type="EMBL" id="JAIWYP010000006">
    <property type="protein sequence ID" value="KAH3810123.1"/>
    <property type="molecule type" value="Genomic_DNA"/>
</dbReference>
<dbReference type="PROSITE" id="PS01186">
    <property type="entry name" value="EGF_2"/>
    <property type="match status" value="1"/>
</dbReference>
<keyword evidence="5" id="KW-1185">Reference proteome</keyword>
<organism evidence="4 5">
    <name type="scientific">Dreissena polymorpha</name>
    <name type="common">Zebra mussel</name>
    <name type="synonym">Mytilus polymorpha</name>
    <dbReference type="NCBI Taxonomy" id="45954"/>
    <lineage>
        <taxon>Eukaryota</taxon>
        <taxon>Metazoa</taxon>
        <taxon>Spiralia</taxon>
        <taxon>Lophotrochozoa</taxon>
        <taxon>Mollusca</taxon>
        <taxon>Bivalvia</taxon>
        <taxon>Autobranchia</taxon>
        <taxon>Heteroconchia</taxon>
        <taxon>Euheterodonta</taxon>
        <taxon>Imparidentia</taxon>
        <taxon>Neoheterodontei</taxon>
        <taxon>Myida</taxon>
        <taxon>Dreissenoidea</taxon>
        <taxon>Dreissenidae</taxon>
        <taxon>Dreissena</taxon>
    </lineage>
</organism>